<dbReference type="Proteomes" id="UP000661507">
    <property type="component" value="Unassembled WGS sequence"/>
</dbReference>
<evidence type="ECO:0000313" key="3">
    <source>
        <dbReference type="EMBL" id="GGJ14624.1"/>
    </source>
</evidence>
<feature type="chain" id="PRO_5037410454" description="Lipoprotein" evidence="2">
    <location>
        <begin position="32"/>
        <end position="74"/>
    </location>
</feature>
<organism evidence="3 4">
    <name type="scientific">Neoroseomonas lacus</name>
    <dbReference type="NCBI Taxonomy" id="287609"/>
    <lineage>
        <taxon>Bacteria</taxon>
        <taxon>Pseudomonadati</taxon>
        <taxon>Pseudomonadota</taxon>
        <taxon>Alphaproteobacteria</taxon>
        <taxon>Acetobacterales</taxon>
        <taxon>Acetobacteraceae</taxon>
        <taxon>Neoroseomonas</taxon>
    </lineage>
</organism>
<keyword evidence="2" id="KW-0732">Signal</keyword>
<reference evidence="3" key="2">
    <citation type="submission" date="2020-09" db="EMBL/GenBank/DDBJ databases">
        <authorList>
            <person name="Sun Q."/>
            <person name="Zhou Y."/>
        </authorList>
    </citation>
    <scope>NUCLEOTIDE SEQUENCE</scope>
    <source>
        <strain evidence="3">CGMCC 1.3617</strain>
    </source>
</reference>
<feature type="compositionally biased region" description="Basic and acidic residues" evidence="1">
    <location>
        <begin position="64"/>
        <end position="74"/>
    </location>
</feature>
<evidence type="ECO:0000256" key="2">
    <source>
        <dbReference type="SAM" id="SignalP"/>
    </source>
</evidence>
<feature type="signal peptide" evidence="2">
    <location>
        <begin position="1"/>
        <end position="31"/>
    </location>
</feature>
<evidence type="ECO:0000313" key="4">
    <source>
        <dbReference type="Proteomes" id="UP000661507"/>
    </source>
</evidence>
<feature type="region of interest" description="Disordered" evidence="1">
    <location>
        <begin position="50"/>
        <end position="74"/>
    </location>
</feature>
<gene>
    <name evidence="3" type="ORF">GCM10011320_22340</name>
</gene>
<accession>A0A917KJQ8</accession>
<proteinExistence type="predicted"/>
<evidence type="ECO:0000256" key="1">
    <source>
        <dbReference type="SAM" id="MobiDB-lite"/>
    </source>
</evidence>
<reference evidence="3" key="1">
    <citation type="journal article" date="2014" name="Int. J. Syst. Evol. Microbiol.">
        <title>Complete genome sequence of Corynebacterium casei LMG S-19264T (=DSM 44701T), isolated from a smear-ripened cheese.</title>
        <authorList>
            <consortium name="US DOE Joint Genome Institute (JGI-PGF)"/>
            <person name="Walter F."/>
            <person name="Albersmeier A."/>
            <person name="Kalinowski J."/>
            <person name="Ruckert C."/>
        </authorList>
    </citation>
    <scope>NUCLEOTIDE SEQUENCE</scope>
    <source>
        <strain evidence="3">CGMCC 1.3617</strain>
    </source>
</reference>
<protein>
    <recommendedName>
        <fullName evidence="5">Lipoprotein</fullName>
    </recommendedName>
</protein>
<keyword evidence="4" id="KW-1185">Reference proteome</keyword>
<evidence type="ECO:0008006" key="5">
    <source>
        <dbReference type="Google" id="ProtNLM"/>
    </source>
</evidence>
<dbReference type="EMBL" id="BMKW01000005">
    <property type="protein sequence ID" value="GGJ14624.1"/>
    <property type="molecule type" value="Genomic_DNA"/>
</dbReference>
<sequence length="74" mass="7899">MHSYNLWMEYPMSSIARITCAAILFALPLVACDGGPAENAGERLDRAAEGVRDAVDPPSGPIERAGRAIDRAVD</sequence>
<name>A0A917KJQ8_9PROT</name>
<comment type="caution">
    <text evidence="3">The sequence shown here is derived from an EMBL/GenBank/DDBJ whole genome shotgun (WGS) entry which is preliminary data.</text>
</comment>
<dbReference type="AlphaFoldDB" id="A0A917KJQ8"/>